<accession>A0ABZ2TSZ3</accession>
<dbReference type="RefSeq" id="WP_340934111.1">
    <property type="nucleotide sequence ID" value="NZ_CP150496.1"/>
</dbReference>
<dbReference type="SUPFAM" id="SSF52540">
    <property type="entry name" value="P-loop containing nucleoside triphosphate hydrolases"/>
    <property type="match status" value="2"/>
</dbReference>
<feature type="coiled-coil region" evidence="1">
    <location>
        <begin position="618"/>
        <end position="758"/>
    </location>
</feature>
<dbReference type="EMBL" id="CP150496">
    <property type="protein sequence ID" value="WYW56261.1"/>
    <property type="molecule type" value="Genomic_DNA"/>
</dbReference>
<feature type="coiled-coil region" evidence="1">
    <location>
        <begin position="475"/>
        <end position="502"/>
    </location>
</feature>
<evidence type="ECO:0000313" key="3">
    <source>
        <dbReference type="EMBL" id="WYW56261.1"/>
    </source>
</evidence>
<evidence type="ECO:0000256" key="1">
    <source>
        <dbReference type="SAM" id="Coils"/>
    </source>
</evidence>
<protein>
    <submittedName>
        <fullName evidence="3">AAA family ATPase</fullName>
    </submittedName>
</protein>
<dbReference type="Pfam" id="PF13558">
    <property type="entry name" value="SbcC_Walker_B"/>
    <property type="match status" value="1"/>
</dbReference>
<dbReference type="Pfam" id="PF13476">
    <property type="entry name" value="AAA_23"/>
    <property type="match status" value="1"/>
</dbReference>
<keyword evidence="4" id="KW-1185">Reference proteome</keyword>
<feature type="domain" description="Rad50/SbcC-type AAA" evidence="2">
    <location>
        <begin position="5"/>
        <end position="211"/>
    </location>
</feature>
<dbReference type="Proteomes" id="UP001491088">
    <property type="component" value="Chromosome"/>
</dbReference>
<sequence>MKILKIELQNINSLKSDTPICIDFESEQFRDVGLYAITGATGAGKTTILDAITIALYHNVPRFNGTKGTLLDVVSHGATNAYSRIVFTNKTASFEAFWGIKIADKNGKRYKNAKEEVSLKNLTTGAILATQKRQLLAEVLRVSQLDYNQFLRSVMLAQGEFAAFLTAKGPEKGKLLEQITGEQIYKKIGQGILERKAKEENTLKEIQAKINADDILSEEQKKELLEDSKGIDSAILTAANVIKTSQTVVDWYTEFSKLTKAKEENEKNADAIEKYVKEQKPKLDAYALHEKALPFKEKIKELKELDTAILEKEKAKGNLDKELKDLHPKILQLEKQVTADTLALKKEEQNFTAWLPKFEEITKLDATLKTEKQAKLKILEDKKVLDAQIKQATEERNRLKEQLNTIEAKIKTATNYIEKNSFLTSVAKELTNWREDFSALKTHHTAITESNEAIIRVNKEIDASEESLKNKKLLFDKEINVKKELENKISLLNKDSEKNTLQDILQLQTIDAKAAENWKELKSLSEQYNLLQKQVANTVLDVNKLTTEEKEVQSNLSALEKDLKTQEALVTDATKILELERSVAKYKADRANLKPGEPCGLCGATEHPFAENSPAIQISEATATLTKRKEDLAKLNAKQNQLLQQKTSITTRIENTTLQLKNKKEEITALTTKADKIPVAAALADSEKIDGEIQLLAQKLKVHQENIQKAQETQNEKDRLSKAMQLQQQTYSALHTQIVALEEQVKHAKKSISAHNEKVITQTKLSKEIEERLKISLAKYALEMPAIAAINQFLKDTENSILTFDAKEKEIASFISEQKVLSAKIEAIDSTLKVKHQDMETLQKTFKEKDAIANKILAQRVAILPIETSVDSKRKTLQSLIEKQSKEERIGKEALQHLQNLKTKQETSLANTTIDLEKLKDTKIKLESNFNKEVELSEFLTRTAIEMALLSDEQSVNYKKLKERIQENLVKIKTLKENNLKEFNALKAAKNFTTTEQESKQLLATEKAKKDALLTKKGKIEETFRKDLEIKNRNKEVYKKIDAQSEICNVWRELFKIIGNSKDAFNVYVQRLTLKQLLDLANVHLYNLNKRYSLKLEDTYKPKEELNFNLIDHYQTDRARLVDTCSGGEKFIISLALALGLSDLASKNVKIDSLFIDEGFGTLDGNTLETVIATLETLQSQGKTIGIISHVENLKERIPTQIQITKKSSGVSTVKIV</sequence>
<proteinExistence type="predicted"/>
<name>A0ABZ2TSZ3_9FLAO</name>
<keyword evidence="1" id="KW-0175">Coiled coil</keyword>
<gene>
    <name evidence="3" type="ORF">WG950_03140</name>
</gene>
<reference evidence="3 4" key="1">
    <citation type="submission" date="2024-03" db="EMBL/GenBank/DDBJ databases">
        <authorList>
            <person name="Cao K."/>
        </authorList>
    </citation>
    <scope>NUCLEOTIDE SEQUENCE [LARGE SCALE GENOMIC DNA]</scope>
    <source>
        <strain evidence="3 4">MCCC 1K00696</strain>
    </source>
</reference>
<organism evidence="3 4">
    <name type="scientific">Polaribacter marinaquae</name>
    <dbReference type="NCBI Taxonomy" id="1642819"/>
    <lineage>
        <taxon>Bacteria</taxon>
        <taxon>Pseudomonadati</taxon>
        <taxon>Bacteroidota</taxon>
        <taxon>Flavobacteriia</taxon>
        <taxon>Flavobacteriales</taxon>
        <taxon>Flavobacteriaceae</taxon>
    </lineage>
</organism>
<dbReference type="InterPro" id="IPR038729">
    <property type="entry name" value="Rad50/SbcC_AAA"/>
</dbReference>
<feature type="coiled-coil region" evidence="1">
    <location>
        <begin position="382"/>
        <end position="416"/>
    </location>
</feature>
<dbReference type="Gene3D" id="3.40.50.300">
    <property type="entry name" value="P-loop containing nucleotide triphosphate hydrolases"/>
    <property type="match status" value="2"/>
</dbReference>
<dbReference type="PANTHER" id="PTHR32114">
    <property type="entry name" value="ABC TRANSPORTER ABCH.3"/>
    <property type="match status" value="1"/>
</dbReference>
<dbReference type="PANTHER" id="PTHR32114:SF2">
    <property type="entry name" value="ABC TRANSPORTER ABCH.3"/>
    <property type="match status" value="1"/>
</dbReference>
<evidence type="ECO:0000259" key="2">
    <source>
        <dbReference type="Pfam" id="PF13476"/>
    </source>
</evidence>
<dbReference type="InterPro" id="IPR027417">
    <property type="entry name" value="P-loop_NTPase"/>
</dbReference>
<feature type="coiled-coil region" evidence="1">
    <location>
        <begin position="542"/>
        <end position="569"/>
    </location>
</feature>
<evidence type="ECO:0000313" key="4">
    <source>
        <dbReference type="Proteomes" id="UP001491088"/>
    </source>
</evidence>